<evidence type="ECO:0000313" key="2">
    <source>
        <dbReference type="EMBL" id="CCK68175.1"/>
    </source>
</evidence>
<dbReference type="OrthoDB" id="4093689at2759"/>
<dbReference type="Proteomes" id="UP000006310">
    <property type="component" value="Chromosome 1"/>
</dbReference>
<dbReference type="GO" id="GO:0003899">
    <property type="term" value="F:DNA-directed RNA polymerase activity"/>
    <property type="evidence" value="ECO:0007669"/>
    <property type="project" value="EnsemblFungi"/>
</dbReference>
<dbReference type="RefSeq" id="XP_022462421.1">
    <property type="nucleotide sequence ID" value="XM_022609385.1"/>
</dbReference>
<dbReference type="eggNOG" id="ENOG502S8XT">
    <property type="taxonomic scope" value="Eukaryota"/>
</dbReference>
<dbReference type="EMBL" id="HE978314">
    <property type="protein sequence ID" value="CCK68175.1"/>
    <property type="molecule type" value="Genomic_DNA"/>
</dbReference>
<dbReference type="OMA" id="TPIVIHE"/>
<dbReference type="GeneID" id="34523810"/>
<name>J7R050_HUIN7</name>
<dbReference type="GO" id="GO:0006361">
    <property type="term" value="P:transcription initiation at RNA polymerase I promoter"/>
    <property type="evidence" value="ECO:0007669"/>
    <property type="project" value="EnsemblFungi"/>
</dbReference>
<reference evidence="2 3" key="1">
    <citation type="journal article" date="2011" name="Proc. Natl. Acad. Sci. U.S.A.">
        <title>Evolutionary erosion of yeast sex chromosomes by mating-type switching accidents.</title>
        <authorList>
            <person name="Gordon J.L."/>
            <person name="Armisen D."/>
            <person name="Proux-Wera E."/>
            <person name="Oheigeartaigh S.S."/>
            <person name="Byrne K.P."/>
            <person name="Wolfe K.H."/>
        </authorList>
    </citation>
    <scope>NUCLEOTIDE SEQUENCE [LARGE SCALE GENOMIC DNA]</scope>
    <source>
        <strain evidence="3">ATCC MYA-139 / BCRC 22969 / CBS 8797 / CCRC 22969 / KCTC 17520 / NBRC 10181 / NCYC 3082</strain>
    </source>
</reference>
<evidence type="ECO:0008006" key="4">
    <source>
        <dbReference type="Google" id="ProtNLM"/>
    </source>
</evidence>
<dbReference type="AlphaFoldDB" id="J7R050"/>
<keyword evidence="3" id="KW-1185">Reference proteome</keyword>
<dbReference type="HOGENOM" id="CLU_132185_0_0_1"/>
<dbReference type="STRING" id="1071383.J7R050"/>
<dbReference type="Gene3D" id="6.10.250.3390">
    <property type="match status" value="1"/>
</dbReference>
<gene>
    <name evidence="2" type="primary">KNAG0A05080</name>
    <name evidence="2" type="ordered locus">KNAG_0A05080</name>
</gene>
<dbReference type="GO" id="GO:0006362">
    <property type="term" value="P:transcription elongation by RNA polymerase I"/>
    <property type="evidence" value="ECO:0007669"/>
    <property type="project" value="EnsemblFungi"/>
</dbReference>
<reference evidence="3" key="2">
    <citation type="submission" date="2012-08" db="EMBL/GenBank/DDBJ databases">
        <title>Genome sequence of Kazachstania naganishii.</title>
        <authorList>
            <person name="Gordon J.L."/>
            <person name="Armisen D."/>
            <person name="Proux-Wera E."/>
            <person name="OhEigeartaigh S.S."/>
            <person name="Byrne K.P."/>
            <person name="Wolfe K.H."/>
        </authorList>
    </citation>
    <scope>NUCLEOTIDE SEQUENCE [LARGE SCALE GENOMIC DNA]</scope>
    <source>
        <strain evidence="3">ATCC MYA-139 / BCRC 22969 / CBS 8797 / CCRC 22969 / KCTC 17520 / NBRC 10181 / NCYC 3082</strain>
    </source>
</reference>
<proteinExistence type="predicted"/>
<dbReference type="GO" id="GO:0006363">
    <property type="term" value="P:termination of RNA polymerase I transcription"/>
    <property type="evidence" value="ECO:0007669"/>
    <property type="project" value="EnsemblFungi"/>
</dbReference>
<dbReference type="KEGG" id="kng:KNAG_0A05080"/>
<feature type="region of interest" description="Disordered" evidence="1">
    <location>
        <begin position="103"/>
        <end position="138"/>
    </location>
</feature>
<accession>J7R050</accession>
<evidence type="ECO:0000313" key="3">
    <source>
        <dbReference type="Proteomes" id="UP000006310"/>
    </source>
</evidence>
<protein>
    <recommendedName>
        <fullName evidence="4">DNA-directed RNA polymerase I subunit RPA14</fullName>
    </recommendedName>
</protein>
<dbReference type="GO" id="GO:0005736">
    <property type="term" value="C:RNA polymerase I complex"/>
    <property type="evidence" value="ECO:0007669"/>
    <property type="project" value="EnsemblFungi"/>
</dbReference>
<organism evidence="2 3">
    <name type="scientific">Huiozyma naganishii (strain ATCC MYA-139 / BCRC 22969 / CBS 8797 / KCTC 17520 / NBRC 10181 / NCYC 3082 / Yp74L-3)</name>
    <name type="common">Yeast</name>
    <name type="synonym">Kazachstania naganishii</name>
    <dbReference type="NCBI Taxonomy" id="1071383"/>
    <lineage>
        <taxon>Eukaryota</taxon>
        <taxon>Fungi</taxon>
        <taxon>Dikarya</taxon>
        <taxon>Ascomycota</taxon>
        <taxon>Saccharomycotina</taxon>
        <taxon>Saccharomycetes</taxon>
        <taxon>Saccharomycetales</taxon>
        <taxon>Saccharomycetaceae</taxon>
        <taxon>Huiozyma</taxon>
    </lineage>
</organism>
<evidence type="ECO:0000256" key="1">
    <source>
        <dbReference type="SAM" id="MobiDB-lite"/>
    </source>
</evidence>
<sequence length="138" mass="14509">MFKGQRKVSNYPTTLNTPVSIHRVGKPKHVSKDEILSFLDTFITEKEAVVDTSVGNAGVAATAGSDGAPGSVASLTGLITVDTNLTSAVSQLRRIQRDFKGLPPAALTITPPPTAENSIPRESATTVVGTKKTFSDED</sequence>
<dbReference type="InterPro" id="IPR013239">
    <property type="entry name" value="RNA_polI_Rpa14"/>
</dbReference>
<dbReference type="Pfam" id="PF08203">
    <property type="entry name" value="RNA_polI_A14"/>
    <property type="match status" value="1"/>
</dbReference>